<dbReference type="OrthoDB" id="4510570at2759"/>
<dbReference type="Proteomes" id="UP000184300">
    <property type="component" value="Unassembled WGS sequence"/>
</dbReference>
<evidence type="ECO:0008006" key="3">
    <source>
        <dbReference type="Google" id="ProtNLM"/>
    </source>
</evidence>
<gene>
    <name evidence="1" type="ORF">ASPGLDRAFT_23522</name>
</gene>
<organism evidence="1 2">
    <name type="scientific">Aspergillus glaucus CBS 516.65</name>
    <dbReference type="NCBI Taxonomy" id="1160497"/>
    <lineage>
        <taxon>Eukaryota</taxon>
        <taxon>Fungi</taxon>
        <taxon>Dikarya</taxon>
        <taxon>Ascomycota</taxon>
        <taxon>Pezizomycotina</taxon>
        <taxon>Eurotiomycetes</taxon>
        <taxon>Eurotiomycetidae</taxon>
        <taxon>Eurotiales</taxon>
        <taxon>Aspergillaceae</taxon>
        <taxon>Aspergillus</taxon>
        <taxon>Aspergillus subgen. Aspergillus</taxon>
    </lineage>
</organism>
<dbReference type="EMBL" id="KV878892">
    <property type="protein sequence ID" value="OJJ86308.1"/>
    <property type="molecule type" value="Genomic_DNA"/>
</dbReference>
<protein>
    <recommendedName>
        <fullName evidence="3">Endonuclease/exonuclease/phosphatase domain-containing protein</fullName>
    </recommendedName>
</protein>
<sequence length="132" mass="14818">MHAADHVPILTELDIPVQKSPEKLKMQWLEADWDIFLKAMAANLQPICPLATTEEIDATVDHLIKTIQHSAKNTVPVSRITPYMRPGYLPELKGLRNNVNCTRCWAASGQEEDIKAFCQAKHTLGRETAKLS</sequence>
<name>A0A1L9VQV1_ASPGL</name>
<dbReference type="RefSeq" id="XP_022402997.1">
    <property type="nucleotide sequence ID" value="XM_022543298.1"/>
</dbReference>
<dbReference type="VEuPathDB" id="FungiDB:ASPGLDRAFT_23522"/>
<evidence type="ECO:0000313" key="2">
    <source>
        <dbReference type="Proteomes" id="UP000184300"/>
    </source>
</evidence>
<evidence type="ECO:0000313" key="1">
    <source>
        <dbReference type="EMBL" id="OJJ86308.1"/>
    </source>
</evidence>
<proteinExistence type="predicted"/>
<accession>A0A1L9VQV1</accession>
<dbReference type="GeneID" id="34459559"/>
<dbReference type="AlphaFoldDB" id="A0A1L9VQV1"/>
<reference evidence="2" key="1">
    <citation type="journal article" date="2017" name="Genome Biol.">
        <title>Comparative genomics reveals high biological diversity and specific adaptations in the industrially and medically important fungal genus Aspergillus.</title>
        <authorList>
            <person name="de Vries R.P."/>
            <person name="Riley R."/>
            <person name="Wiebenga A."/>
            <person name="Aguilar-Osorio G."/>
            <person name="Amillis S."/>
            <person name="Uchima C.A."/>
            <person name="Anderluh G."/>
            <person name="Asadollahi M."/>
            <person name="Askin M."/>
            <person name="Barry K."/>
            <person name="Battaglia E."/>
            <person name="Bayram O."/>
            <person name="Benocci T."/>
            <person name="Braus-Stromeyer S.A."/>
            <person name="Caldana C."/>
            <person name="Canovas D."/>
            <person name="Cerqueira G.C."/>
            <person name="Chen F."/>
            <person name="Chen W."/>
            <person name="Choi C."/>
            <person name="Clum A."/>
            <person name="Dos Santos R.A."/>
            <person name="Damasio A.R."/>
            <person name="Diallinas G."/>
            <person name="Emri T."/>
            <person name="Fekete E."/>
            <person name="Flipphi M."/>
            <person name="Freyberg S."/>
            <person name="Gallo A."/>
            <person name="Gournas C."/>
            <person name="Habgood R."/>
            <person name="Hainaut M."/>
            <person name="Harispe M.L."/>
            <person name="Henrissat B."/>
            <person name="Hilden K.S."/>
            <person name="Hope R."/>
            <person name="Hossain A."/>
            <person name="Karabika E."/>
            <person name="Karaffa L."/>
            <person name="Karanyi Z."/>
            <person name="Krasevec N."/>
            <person name="Kuo A."/>
            <person name="Kusch H."/>
            <person name="LaButti K."/>
            <person name="Lagendijk E.L."/>
            <person name="Lapidus A."/>
            <person name="Levasseur A."/>
            <person name="Lindquist E."/>
            <person name="Lipzen A."/>
            <person name="Logrieco A.F."/>
            <person name="MacCabe A."/>
            <person name="Maekelae M.R."/>
            <person name="Malavazi I."/>
            <person name="Melin P."/>
            <person name="Meyer V."/>
            <person name="Mielnichuk N."/>
            <person name="Miskei M."/>
            <person name="Molnar A.P."/>
            <person name="Mule G."/>
            <person name="Ngan C.Y."/>
            <person name="Orejas M."/>
            <person name="Orosz E."/>
            <person name="Ouedraogo J.P."/>
            <person name="Overkamp K.M."/>
            <person name="Park H.-S."/>
            <person name="Perrone G."/>
            <person name="Piumi F."/>
            <person name="Punt P.J."/>
            <person name="Ram A.F."/>
            <person name="Ramon A."/>
            <person name="Rauscher S."/>
            <person name="Record E."/>
            <person name="Riano-Pachon D.M."/>
            <person name="Robert V."/>
            <person name="Roehrig J."/>
            <person name="Ruller R."/>
            <person name="Salamov A."/>
            <person name="Salih N.S."/>
            <person name="Samson R.A."/>
            <person name="Sandor E."/>
            <person name="Sanguinetti M."/>
            <person name="Schuetze T."/>
            <person name="Sepcic K."/>
            <person name="Shelest E."/>
            <person name="Sherlock G."/>
            <person name="Sophianopoulou V."/>
            <person name="Squina F.M."/>
            <person name="Sun H."/>
            <person name="Susca A."/>
            <person name="Todd R.B."/>
            <person name="Tsang A."/>
            <person name="Unkles S.E."/>
            <person name="van de Wiele N."/>
            <person name="van Rossen-Uffink D."/>
            <person name="Oliveira J.V."/>
            <person name="Vesth T.C."/>
            <person name="Visser J."/>
            <person name="Yu J.-H."/>
            <person name="Zhou M."/>
            <person name="Andersen M.R."/>
            <person name="Archer D.B."/>
            <person name="Baker S.E."/>
            <person name="Benoit I."/>
            <person name="Brakhage A.A."/>
            <person name="Braus G.H."/>
            <person name="Fischer R."/>
            <person name="Frisvad J.C."/>
            <person name="Goldman G.H."/>
            <person name="Houbraken J."/>
            <person name="Oakley B."/>
            <person name="Pocsi I."/>
            <person name="Scazzocchio C."/>
            <person name="Seiboth B."/>
            <person name="vanKuyk P.A."/>
            <person name="Wortman J."/>
            <person name="Dyer P.S."/>
            <person name="Grigoriev I.V."/>
        </authorList>
    </citation>
    <scope>NUCLEOTIDE SEQUENCE [LARGE SCALE GENOMIC DNA]</scope>
    <source>
        <strain evidence="2">CBS 516.65</strain>
    </source>
</reference>
<keyword evidence="2" id="KW-1185">Reference proteome</keyword>